<organism evidence="1 2">
    <name type="scientific">Hyunsoonleella aquatilis</name>
    <dbReference type="NCBI Taxonomy" id="2762758"/>
    <lineage>
        <taxon>Bacteria</taxon>
        <taxon>Pseudomonadati</taxon>
        <taxon>Bacteroidota</taxon>
        <taxon>Flavobacteriia</taxon>
        <taxon>Flavobacteriales</taxon>
        <taxon>Flavobacteriaceae</taxon>
    </lineage>
</organism>
<comment type="caution">
    <text evidence="1">The sequence shown here is derived from an EMBL/GenBank/DDBJ whole genome shotgun (WGS) entry which is preliminary data.</text>
</comment>
<sequence>MNVRETEKQFVKNFIRKEKRERSLWALNHKKKRTDFIDRFNHSWNEMIAEKDLTELNTKSDCDTYEKIKSDLKLKDSDLCYVVSYNEFDKQFVELKSAFEECQKSTFAVLMISKDGKKFYLKTEQEIGSPAKFIGIK</sequence>
<evidence type="ECO:0000313" key="1">
    <source>
        <dbReference type="EMBL" id="MBC3759303.1"/>
    </source>
</evidence>
<evidence type="ECO:0000313" key="2">
    <source>
        <dbReference type="Proteomes" id="UP000656244"/>
    </source>
</evidence>
<name>A0A923HA46_9FLAO</name>
<protein>
    <submittedName>
        <fullName evidence="1">Uncharacterized protein</fullName>
    </submittedName>
</protein>
<keyword evidence="2" id="KW-1185">Reference proteome</keyword>
<gene>
    <name evidence="1" type="ORF">H7U19_12870</name>
</gene>
<accession>A0A923HA46</accession>
<dbReference type="EMBL" id="JACNMF010000004">
    <property type="protein sequence ID" value="MBC3759303.1"/>
    <property type="molecule type" value="Genomic_DNA"/>
</dbReference>
<dbReference type="RefSeq" id="WP_186563009.1">
    <property type="nucleotide sequence ID" value="NZ_JACNMF010000004.1"/>
</dbReference>
<reference evidence="1" key="1">
    <citation type="submission" date="2020-08" db="EMBL/GenBank/DDBJ databases">
        <title>Hyunsoonleella sp. strain SJ7 genome sequencing and assembly.</title>
        <authorList>
            <person name="Kim I."/>
        </authorList>
    </citation>
    <scope>NUCLEOTIDE SEQUENCE</scope>
    <source>
        <strain evidence="1">SJ7</strain>
    </source>
</reference>
<proteinExistence type="predicted"/>
<dbReference type="Proteomes" id="UP000656244">
    <property type="component" value="Unassembled WGS sequence"/>
</dbReference>
<dbReference type="AlphaFoldDB" id="A0A923HA46"/>